<reference evidence="3 4" key="1">
    <citation type="submission" date="2024-05" db="EMBL/GenBank/DDBJ databases">
        <title>A draft genome resource for the thread blight pathogen Marasmius tenuissimus strain MS-2.</title>
        <authorList>
            <person name="Yulfo-Soto G.E."/>
            <person name="Baruah I.K."/>
            <person name="Amoako-Attah I."/>
            <person name="Bukari Y."/>
            <person name="Meinhardt L.W."/>
            <person name="Bailey B.A."/>
            <person name="Cohen S.P."/>
        </authorList>
    </citation>
    <scope>NUCLEOTIDE SEQUENCE [LARGE SCALE GENOMIC DNA]</scope>
    <source>
        <strain evidence="3 4">MS-2</strain>
    </source>
</reference>
<feature type="region of interest" description="Disordered" evidence="1">
    <location>
        <begin position="167"/>
        <end position="215"/>
    </location>
</feature>
<dbReference type="Gene3D" id="3.10.20.90">
    <property type="entry name" value="Phosphatidylinositol 3-kinase Catalytic Subunit, Chain A, domain 1"/>
    <property type="match status" value="1"/>
</dbReference>
<keyword evidence="4" id="KW-1185">Reference proteome</keyword>
<dbReference type="EMBL" id="JBBXMP010000026">
    <property type="protein sequence ID" value="KAL0067371.1"/>
    <property type="molecule type" value="Genomic_DNA"/>
</dbReference>
<feature type="domain" description="Ubiquitin-like" evidence="2">
    <location>
        <begin position="64"/>
        <end position="144"/>
    </location>
</feature>
<accession>A0ABR3A036</accession>
<dbReference type="SMART" id="SM00213">
    <property type="entry name" value="UBQ"/>
    <property type="match status" value="1"/>
</dbReference>
<dbReference type="PROSITE" id="PS50053">
    <property type="entry name" value="UBIQUITIN_2"/>
    <property type="match status" value="1"/>
</dbReference>
<evidence type="ECO:0000256" key="1">
    <source>
        <dbReference type="SAM" id="MobiDB-lite"/>
    </source>
</evidence>
<comment type="caution">
    <text evidence="3">The sequence shown here is derived from an EMBL/GenBank/DDBJ whole genome shotgun (WGS) entry which is preliminary data.</text>
</comment>
<gene>
    <name evidence="3" type="ORF">AAF712_005599</name>
</gene>
<feature type="compositionally biased region" description="Polar residues" evidence="1">
    <location>
        <begin position="196"/>
        <end position="205"/>
    </location>
</feature>
<name>A0ABR3A036_9AGAR</name>
<organism evidence="3 4">
    <name type="scientific">Marasmius tenuissimus</name>
    <dbReference type="NCBI Taxonomy" id="585030"/>
    <lineage>
        <taxon>Eukaryota</taxon>
        <taxon>Fungi</taxon>
        <taxon>Dikarya</taxon>
        <taxon>Basidiomycota</taxon>
        <taxon>Agaricomycotina</taxon>
        <taxon>Agaricomycetes</taxon>
        <taxon>Agaricomycetidae</taxon>
        <taxon>Agaricales</taxon>
        <taxon>Marasmiineae</taxon>
        <taxon>Marasmiaceae</taxon>
        <taxon>Marasmius</taxon>
    </lineage>
</organism>
<evidence type="ECO:0000313" key="3">
    <source>
        <dbReference type="EMBL" id="KAL0067371.1"/>
    </source>
</evidence>
<dbReference type="InterPro" id="IPR000626">
    <property type="entry name" value="Ubiquitin-like_dom"/>
</dbReference>
<evidence type="ECO:0000259" key="2">
    <source>
        <dbReference type="PROSITE" id="PS50053"/>
    </source>
</evidence>
<feature type="compositionally biased region" description="Polar residues" evidence="1">
    <location>
        <begin position="170"/>
        <end position="180"/>
    </location>
</feature>
<dbReference type="CDD" id="cd17039">
    <property type="entry name" value="Ubl_ubiquitin_like"/>
    <property type="match status" value="1"/>
</dbReference>
<dbReference type="Pfam" id="PF00240">
    <property type="entry name" value="ubiquitin"/>
    <property type="match status" value="1"/>
</dbReference>
<dbReference type="InterPro" id="IPR029071">
    <property type="entry name" value="Ubiquitin-like_domsf"/>
</dbReference>
<protein>
    <recommendedName>
        <fullName evidence="2">Ubiquitin-like domain-containing protein</fullName>
    </recommendedName>
</protein>
<dbReference type="SUPFAM" id="SSF54236">
    <property type="entry name" value="Ubiquitin-like"/>
    <property type="match status" value="1"/>
</dbReference>
<dbReference type="Proteomes" id="UP001437256">
    <property type="component" value="Unassembled WGS sequence"/>
</dbReference>
<proteinExistence type="predicted"/>
<evidence type="ECO:0000313" key="4">
    <source>
        <dbReference type="Proteomes" id="UP001437256"/>
    </source>
</evidence>
<sequence>MAEQAEIAFIKTFVNTISTQPITYGDDYQQPPQNSLSKVPVLQIPVPPAPERKDAEEQTTYESISVTFKSTKPPATFTISVLPTDTIASIKSQLYESTSDPSSTSHAPPPDAQRLLLKGKALADTKLLKEYAIKAGDTVNLMVKPGFDWDPSSISSQPAQPLIAEPTPKLATQPSGSLGSATGGGKKHQRIPSVVLSPSPSNEQPSPGLHGTEGAPMDIELNIDALPDAQTKAADGPYHDVISNPEFWQKLWTFFSSEFPTEADSRNAWEEFLTASKGYLTAHEIAKIRDHVGLVGMAGT</sequence>